<dbReference type="OrthoDB" id="360923at2759"/>
<dbReference type="AlphaFoldDB" id="U5HCW4"/>
<keyword evidence="5" id="KW-1185">Reference proteome</keyword>
<feature type="compositionally biased region" description="Basic residues" evidence="1">
    <location>
        <begin position="134"/>
        <end position="144"/>
    </location>
</feature>
<proteinExistence type="predicted"/>
<dbReference type="Pfam" id="PF05486">
    <property type="entry name" value="SRP9-21"/>
    <property type="match status" value="1"/>
</dbReference>
<dbReference type="InterPro" id="IPR009018">
    <property type="entry name" value="Signal_recog_particle_SRP9/14"/>
</dbReference>
<evidence type="ECO:0000259" key="2">
    <source>
        <dbReference type="Pfam" id="PF05486"/>
    </source>
</evidence>
<dbReference type="OMA" id="NTRYCVK"/>
<protein>
    <recommendedName>
        <fullName evidence="2">SRP9 domain-containing protein</fullName>
    </recommendedName>
</protein>
<reference evidence="4" key="4">
    <citation type="submission" date="2015-06" db="UniProtKB">
        <authorList>
            <consortium name="EnsemblFungi"/>
        </authorList>
    </citation>
    <scope>IDENTIFICATION</scope>
</reference>
<dbReference type="GO" id="GO:0008312">
    <property type="term" value="F:7S RNA binding"/>
    <property type="evidence" value="ECO:0007669"/>
    <property type="project" value="InterPro"/>
</dbReference>
<sequence length="144" mass="15820">MVYHTEWDTFTRASRQVYAASPGVTRYTIRWGHDLGMLVLKVTDDLHCIKFKARSGAFINRFEAFNVAMQTSMHRSEFSALDQIVPEAAHHAPAGVDPKARVLQPLDSLAVPAAAAAPPTAKSTAPPEMESTARSKKAKEKKKS</sequence>
<dbReference type="InParanoid" id="U5HCW4"/>
<dbReference type="PANTHER" id="PTHR12834:SF12">
    <property type="entry name" value="SIGNAL RECOGNITION PARTICLE 9 KDA PROTEIN"/>
    <property type="match status" value="1"/>
</dbReference>
<dbReference type="Gene3D" id="3.30.720.10">
    <property type="entry name" value="Signal recognition particle alu RNA binding heterodimer, srp9/1"/>
    <property type="match status" value="1"/>
</dbReference>
<dbReference type="SUPFAM" id="SSF54762">
    <property type="entry name" value="Signal recognition particle alu RNA binding heterodimer, SRP9/14"/>
    <property type="match status" value="1"/>
</dbReference>
<dbReference type="HOGENOM" id="CLU_144337_1_0_1"/>
<dbReference type="InterPro" id="IPR039914">
    <property type="entry name" value="SRP9-like"/>
</dbReference>
<dbReference type="Proteomes" id="UP000017200">
    <property type="component" value="Unassembled WGS sequence"/>
</dbReference>
<dbReference type="InterPro" id="IPR039432">
    <property type="entry name" value="SRP9_dom"/>
</dbReference>
<evidence type="ECO:0000256" key="1">
    <source>
        <dbReference type="SAM" id="MobiDB-lite"/>
    </source>
</evidence>
<dbReference type="PANTHER" id="PTHR12834">
    <property type="entry name" value="SIGNAL RECOGNITION PARTICLE 9 KDA PROTEIN"/>
    <property type="match status" value="1"/>
</dbReference>
<dbReference type="EMBL" id="GL541703">
    <property type="protein sequence ID" value="KDE04610.1"/>
    <property type="molecule type" value="Genomic_DNA"/>
</dbReference>
<accession>U5HCW4</accession>
<organism evidence="3">
    <name type="scientific">Microbotryum lychnidis-dioicae (strain p1A1 Lamole / MvSl-1064)</name>
    <name type="common">Anther smut fungus</name>
    <dbReference type="NCBI Taxonomy" id="683840"/>
    <lineage>
        <taxon>Eukaryota</taxon>
        <taxon>Fungi</taxon>
        <taxon>Dikarya</taxon>
        <taxon>Basidiomycota</taxon>
        <taxon>Pucciniomycotina</taxon>
        <taxon>Microbotryomycetes</taxon>
        <taxon>Microbotryales</taxon>
        <taxon>Microbotryaceae</taxon>
        <taxon>Microbotryum</taxon>
    </lineage>
</organism>
<evidence type="ECO:0000313" key="3">
    <source>
        <dbReference type="EMBL" id="KDE04610.1"/>
    </source>
</evidence>
<dbReference type="GO" id="GO:0005786">
    <property type="term" value="C:signal recognition particle, endoplasmic reticulum targeting"/>
    <property type="evidence" value="ECO:0007669"/>
    <property type="project" value="TreeGrafter"/>
</dbReference>
<dbReference type="STRING" id="683840.U5HCW4"/>
<feature type="domain" description="SRP9" evidence="2">
    <location>
        <begin position="6"/>
        <end position="68"/>
    </location>
</feature>
<reference evidence="3" key="2">
    <citation type="submission" date="2010-11" db="EMBL/GenBank/DDBJ databases">
        <authorList>
            <consortium name="The Broad Institute Genome Sequencing Platform"/>
            <person name="Earl A."/>
            <person name="Ward D."/>
            <person name="Feldgarden M."/>
            <person name="Gevers D."/>
            <person name="Butler R."/>
            <person name="Young S.K."/>
            <person name="Zeng Q."/>
            <person name="Gargeya S."/>
            <person name="Fitzgerald M."/>
            <person name="Haas B."/>
            <person name="Abouelleil A."/>
            <person name="Alvarado L."/>
            <person name="Arachchi H.M."/>
            <person name="Berlin A."/>
            <person name="Brown A."/>
            <person name="Chapman S.B."/>
            <person name="Chen Z."/>
            <person name="Dunbar C."/>
            <person name="Freedman E."/>
            <person name="Gearin G."/>
            <person name="Gellesch M."/>
            <person name="Goldberg J."/>
            <person name="Griggs A."/>
            <person name="Gujja S."/>
            <person name="Heilman E."/>
            <person name="Heiman D."/>
            <person name="Howarth C."/>
            <person name="Larson L."/>
            <person name="Lui A."/>
            <person name="MacDonald P.J.P."/>
            <person name="Mehta T."/>
            <person name="Montmayeur A."/>
            <person name="Murphy C."/>
            <person name="Neiman D."/>
            <person name="Pearson M."/>
            <person name="Priest M."/>
            <person name="Roberts A."/>
            <person name="Saif S."/>
            <person name="Shea T."/>
            <person name="Shenoy N."/>
            <person name="Sisk P."/>
            <person name="Stolte C."/>
            <person name="Sykes S."/>
            <person name="White J."/>
            <person name="Yandava C."/>
            <person name="Wortman J."/>
            <person name="Nusbaum C."/>
            <person name="Birren B."/>
        </authorList>
    </citation>
    <scope>NUCLEOTIDE SEQUENCE</scope>
    <source>
        <strain evidence="3">P1A1 Lamole</strain>
    </source>
</reference>
<gene>
    <name evidence="3" type="ORF">MVLG_04990</name>
</gene>
<reference evidence="3 5" key="3">
    <citation type="journal article" date="2015" name="BMC Genomics">
        <title>Sex and parasites: genomic and transcriptomic analysis of Microbotryum lychnidis-dioicae, the biotrophic and plant-castrating anther smut fungus.</title>
        <authorList>
            <person name="Perlin M.H."/>
            <person name="Amselem J."/>
            <person name="Fontanillas E."/>
            <person name="Toh S.S."/>
            <person name="Chen Z."/>
            <person name="Goldberg J."/>
            <person name="Duplessis S."/>
            <person name="Henrissat B."/>
            <person name="Young S."/>
            <person name="Zeng Q."/>
            <person name="Aguileta G."/>
            <person name="Petit E."/>
            <person name="Badouin H."/>
            <person name="Andrews J."/>
            <person name="Razeeq D."/>
            <person name="Gabaldon T."/>
            <person name="Quesneville H."/>
            <person name="Giraud T."/>
            <person name="Hood M.E."/>
            <person name="Schultz D.J."/>
            <person name="Cuomo C.A."/>
        </authorList>
    </citation>
    <scope>NUCLEOTIDE SEQUENCE [LARGE SCALE GENOMIC DNA]</scope>
    <source>
        <strain evidence="3">P1A1 Lamole</strain>
        <strain evidence="5">p1A1 Lamole</strain>
    </source>
</reference>
<evidence type="ECO:0000313" key="5">
    <source>
        <dbReference type="Proteomes" id="UP000017200"/>
    </source>
</evidence>
<evidence type="ECO:0000313" key="4">
    <source>
        <dbReference type="EnsemblFungi" id="MVLG_04990T0"/>
    </source>
</evidence>
<dbReference type="EMBL" id="AEIJ01000493">
    <property type="status" value="NOT_ANNOTATED_CDS"/>
    <property type="molecule type" value="Genomic_DNA"/>
</dbReference>
<feature type="region of interest" description="Disordered" evidence="1">
    <location>
        <begin position="113"/>
        <end position="144"/>
    </location>
</feature>
<feature type="compositionally biased region" description="Low complexity" evidence="1">
    <location>
        <begin position="113"/>
        <end position="127"/>
    </location>
</feature>
<name>U5HCW4_USTV1</name>
<dbReference type="EnsemblFungi" id="MVLG_04990T0">
    <property type="protein sequence ID" value="MVLG_04990T0"/>
    <property type="gene ID" value="MVLG_04990"/>
</dbReference>
<dbReference type="GO" id="GO:0006614">
    <property type="term" value="P:SRP-dependent cotranslational protein targeting to membrane"/>
    <property type="evidence" value="ECO:0007669"/>
    <property type="project" value="InterPro"/>
</dbReference>
<reference evidence="5" key="1">
    <citation type="submission" date="2010-11" db="EMBL/GenBank/DDBJ databases">
        <title>The genome sequence of Microbotryum violaceum strain p1A1 Lamole.</title>
        <authorList>
            <person name="Cuomo C."/>
            <person name="Perlin M."/>
            <person name="Young S.K."/>
            <person name="Zeng Q."/>
            <person name="Gargeya S."/>
            <person name="Alvarado L."/>
            <person name="Berlin A."/>
            <person name="Chapman S.B."/>
            <person name="Chen Z."/>
            <person name="Freedman E."/>
            <person name="Gellesch M."/>
            <person name="Goldberg J."/>
            <person name="Griggs A."/>
            <person name="Gujja S."/>
            <person name="Heilman E."/>
            <person name="Heiman D."/>
            <person name="Howarth C."/>
            <person name="Mehta T."/>
            <person name="Neiman D."/>
            <person name="Pearson M."/>
            <person name="Roberts A."/>
            <person name="Saif S."/>
            <person name="Shea T."/>
            <person name="Shenoy N."/>
            <person name="Sisk P."/>
            <person name="Stolte C."/>
            <person name="Sykes S."/>
            <person name="White J."/>
            <person name="Yandava C."/>
            <person name="Haas B."/>
            <person name="Nusbaum C."/>
            <person name="Birren B."/>
        </authorList>
    </citation>
    <scope>NUCLEOTIDE SEQUENCE [LARGE SCALE GENOMIC DNA]</scope>
    <source>
        <strain evidence="5">p1A1 Lamole</strain>
    </source>
</reference>